<feature type="domain" description="Nuclease SbcCD subunit D C-terminal" evidence="9">
    <location>
        <begin position="265"/>
        <end position="357"/>
    </location>
</feature>
<dbReference type="EMBL" id="DVMH01000025">
    <property type="protein sequence ID" value="HIU10569.1"/>
    <property type="molecule type" value="Genomic_DNA"/>
</dbReference>
<comment type="caution">
    <text evidence="10">The sequence shown here is derived from an EMBL/GenBank/DDBJ whole genome shotgun (WGS) entry which is preliminary data.</text>
</comment>
<dbReference type="Pfam" id="PF12320">
    <property type="entry name" value="SbcD_C"/>
    <property type="match status" value="1"/>
</dbReference>
<evidence type="ECO:0000256" key="7">
    <source>
        <dbReference type="RuleBase" id="RU363069"/>
    </source>
</evidence>
<evidence type="ECO:0000259" key="8">
    <source>
        <dbReference type="Pfam" id="PF00149"/>
    </source>
</evidence>
<dbReference type="CDD" id="cd00840">
    <property type="entry name" value="MPP_Mre11_N"/>
    <property type="match status" value="1"/>
</dbReference>
<comment type="function">
    <text evidence="7">SbcCD cleaves DNA hairpin structures. These structures can inhibit DNA replication and are intermediates in certain DNA recombination reactions. The complex acts as a 3'-&gt;5' double strand exonuclease that can open hairpins. It also has a 5' single-strand endonuclease activity.</text>
</comment>
<organism evidence="10 11">
    <name type="scientific">Candidatus Avidehalobacter gallistercoris</name>
    <dbReference type="NCBI Taxonomy" id="2840694"/>
    <lineage>
        <taxon>Bacteria</taxon>
        <taxon>Bacillati</taxon>
        <taxon>Bacillota</taxon>
        <taxon>Clostridia</taxon>
        <taxon>Eubacteriales</taxon>
        <taxon>Peptococcaceae</taxon>
        <taxon>Peptococcaceae incertae sedis</taxon>
        <taxon>Candidatus Avidehalobacter</taxon>
    </lineage>
</organism>
<keyword evidence="5 7" id="KW-0378">Hydrolase</keyword>
<dbReference type="Proteomes" id="UP000824124">
    <property type="component" value="Unassembled WGS sequence"/>
</dbReference>
<dbReference type="Pfam" id="PF00149">
    <property type="entry name" value="Metallophos"/>
    <property type="match status" value="1"/>
</dbReference>
<evidence type="ECO:0000256" key="3">
    <source>
        <dbReference type="ARBA" id="ARBA00013365"/>
    </source>
</evidence>
<evidence type="ECO:0000256" key="2">
    <source>
        <dbReference type="ARBA" id="ARBA00011322"/>
    </source>
</evidence>
<proteinExistence type="inferred from homology"/>
<dbReference type="Gene3D" id="3.60.21.10">
    <property type="match status" value="1"/>
</dbReference>
<accession>A0A9D1HJT2</accession>
<dbReference type="InterPro" id="IPR004593">
    <property type="entry name" value="SbcD"/>
</dbReference>
<keyword evidence="7" id="KW-0255">Endonuclease</keyword>
<evidence type="ECO:0000259" key="9">
    <source>
        <dbReference type="Pfam" id="PF12320"/>
    </source>
</evidence>
<keyword evidence="7" id="KW-0235">DNA replication</keyword>
<protein>
    <recommendedName>
        <fullName evidence="3 7">Nuclease SbcCD subunit D</fullName>
    </recommendedName>
</protein>
<gene>
    <name evidence="7" type="primary">sbcD</name>
    <name evidence="10" type="ORF">IAB00_04900</name>
</gene>
<dbReference type="SUPFAM" id="SSF56300">
    <property type="entry name" value="Metallo-dependent phosphatases"/>
    <property type="match status" value="1"/>
</dbReference>
<dbReference type="InterPro" id="IPR041796">
    <property type="entry name" value="Mre11_N"/>
</dbReference>
<evidence type="ECO:0000256" key="5">
    <source>
        <dbReference type="ARBA" id="ARBA00022801"/>
    </source>
</evidence>
<evidence type="ECO:0000256" key="1">
    <source>
        <dbReference type="ARBA" id="ARBA00010555"/>
    </source>
</evidence>
<comment type="similarity">
    <text evidence="1 7">Belongs to the SbcD family.</text>
</comment>
<dbReference type="NCBIfam" id="TIGR00619">
    <property type="entry name" value="sbcd"/>
    <property type="match status" value="1"/>
</dbReference>
<keyword evidence="7" id="KW-0233">DNA recombination</keyword>
<evidence type="ECO:0000313" key="10">
    <source>
        <dbReference type="EMBL" id="HIU10569.1"/>
    </source>
</evidence>
<dbReference type="GO" id="GO:0008408">
    <property type="term" value="F:3'-5' exonuclease activity"/>
    <property type="evidence" value="ECO:0007669"/>
    <property type="project" value="InterPro"/>
</dbReference>
<dbReference type="GO" id="GO:0006310">
    <property type="term" value="P:DNA recombination"/>
    <property type="evidence" value="ECO:0007669"/>
    <property type="project" value="UniProtKB-KW"/>
</dbReference>
<dbReference type="AlphaFoldDB" id="A0A9D1HJT2"/>
<dbReference type="GO" id="GO:0006260">
    <property type="term" value="P:DNA replication"/>
    <property type="evidence" value="ECO:0007669"/>
    <property type="project" value="UniProtKB-KW"/>
</dbReference>
<keyword evidence="4 7" id="KW-0540">Nuclease</keyword>
<evidence type="ECO:0000256" key="6">
    <source>
        <dbReference type="ARBA" id="ARBA00022839"/>
    </source>
</evidence>
<dbReference type="InterPro" id="IPR029052">
    <property type="entry name" value="Metallo-depent_PP-like"/>
</dbReference>
<dbReference type="InterPro" id="IPR050535">
    <property type="entry name" value="DNA_Repair-Maintenance_Comp"/>
</dbReference>
<dbReference type="PANTHER" id="PTHR30337">
    <property type="entry name" value="COMPONENT OF ATP-DEPENDENT DSDNA EXONUCLEASE"/>
    <property type="match status" value="1"/>
</dbReference>
<dbReference type="GO" id="GO:0004519">
    <property type="term" value="F:endonuclease activity"/>
    <property type="evidence" value="ECO:0007669"/>
    <property type="project" value="UniProtKB-KW"/>
</dbReference>
<keyword evidence="6 7" id="KW-0269">Exonuclease</keyword>
<reference evidence="10" key="2">
    <citation type="journal article" date="2021" name="PeerJ">
        <title>Extensive microbial diversity within the chicken gut microbiome revealed by metagenomics and culture.</title>
        <authorList>
            <person name="Gilroy R."/>
            <person name="Ravi A."/>
            <person name="Getino M."/>
            <person name="Pursley I."/>
            <person name="Horton D.L."/>
            <person name="Alikhan N.F."/>
            <person name="Baker D."/>
            <person name="Gharbi K."/>
            <person name="Hall N."/>
            <person name="Watson M."/>
            <person name="Adriaenssens E.M."/>
            <person name="Foster-Nyarko E."/>
            <person name="Jarju S."/>
            <person name="Secka A."/>
            <person name="Antonio M."/>
            <person name="Oren A."/>
            <person name="Chaudhuri R.R."/>
            <person name="La Ragione R."/>
            <person name="Hildebrand F."/>
            <person name="Pallen M.J."/>
        </authorList>
    </citation>
    <scope>NUCLEOTIDE SEQUENCE</scope>
    <source>
        <strain evidence="10">2830</strain>
    </source>
</reference>
<dbReference type="InterPro" id="IPR004843">
    <property type="entry name" value="Calcineurin-like_PHP"/>
</dbReference>
<dbReference type="InterPro" id="IPR026843">
    <property type="entry name" value="SbcD_C"/>
</dbReference>
<sequence>MKFLHLADLHLGKRVNEIPMLAEQENACRQILALAREEKPQAVLLAGDIYDKPTPAAEAVQLFDWFLTELAGIVPSVLIIAGNHDGAERLAFAAQMLNRQGVYIAPPFSGEVTRVELADEFGSVDFWLLPFVKPLLVRRCYDDVVDVADYDAAVARIMREICFRPGARNVLLAHQLITGSQTCESEELAIGGLDNVDAARFAGFDYVALGHLHGAQRAGGMTKMRYAGSPLKYSFSEVRQVKSVTLVELGADGSVSIDTKPITPLHDMREIRGTFATLTDPAYVSAQGEAAADYLHIVLTDAADVLDAALRLNQVYPNLMKLDYDNARTRAEQTLFISAQPEGKRPLQLFEEFYHAQTAQELTEEQRELIAGLIEEIWEEGDLA</sequence>
<reference evidence="10" key="1">
    <citation type="submission" date="2020-10" db="EMBL/GenBank/DDBJ databases">
        <authorList>
            <person name="Gilroy R."/>
        </authorList>
    </citation>
    <scope>NUCLEOTIDE SEQUENCE</scope>
    <source>
        <strain evidence="10">2830</strain>
    </source>
</reference>
<comment type="subunit">
    <text evidence="2 7">Heterodimer of SbcC and SbcD.</text>
</comment>
<dbReference type="PANTHER" id="PTHR30337:SF0">
    <property type="entry name" value="NUCLEASE SBCCD SUBUNIT D"/>
    <property type="match status" value="1"/>
</dbReference>
<name>A0A9D1HJT2_9FIRM</name>
<evidence type="ECO:0000313" key="11">
    <source>
        <dbReference type="Proteomes" id="UP000824124"/>
    </source>
</evidence>
<feature type="domain" description="Calcineurin-like phosphoesterase" evidence="8">
    <location>
        <begin position="1"/>
        <end position="214"/>
    </location>
</feature>
<evidence type="ECO:0000256" key="4">
    <source>
        <dbReference type="ARBA" id="ARBA00022722"/>
    </source>
</evidence>